<dbReference type="EMBL" id="ML975159">
    <property type="protein sequence ID" value="KAF1812072.1"/>
    <property type="molecule type" value="Genomic_DNA"/>
</dbReference>
<name>A0A6G1G259_9PEZI</name>
<dbReference type="Proteomes" id="UP000504638">
    <property type="component" value="Unplaced"/>
</dbReference>
<evidence type="ECO:0000313" key="1">
    <source>
        <dbReference type="EMBL" id="KAF1812072.1"/>
    </source>
</evidence>
<proteinExistence type="predicted"/>
<dbReference type="PANTHER" id="PTHR10622:SF10">
    <property type="entry name" value="HET DOMAIN-CONTAINING PROTEIN"/>
    <property type="match status" value="1"/>
</dbReference>
<reference evidence="1 3" key="1">
    <citation type="submission" date="2020-01" db="EMBL/GenBank/DDBJ databases">
        <authorList>
            <consortium name="DOE Joint Genome Institute"/>
            <person name="Haridas S."/>
            <person name="Albert R."/>
            <person name="Binder M."/>
            <person name="Bloem J."/>
            <person name="Labutti K."/>
            <person name="Salamov A."/>
            <person name="Andreopoulos B."/>
            <person name="Baker S.E."/>
            <person name="Barry K."/>
            <person name="Bills G."/>
            <person name="Bluhm B.H."/>
            <person name="Cannon C."/>
            <person name="Castanera R."/>
            <person name="Culley D.E."/>
            <person name="Daum C."/>
            <person name="Ezra D."/>
            <person name="Gonzalez J.B."/>
            <person name="Henrissat B."/>
            <person name="Kuo A."/>
            <person name="Liang C."/>
            <person name="Lipzen A."/>
            <person name="Lutzoni F."/>
            <person name="Magnuson J."/>
            <person name="Mondo S."/>
            <person name="Nolan M."/>
            <person name="Ohm R."/>
            <person name="Pangilinan J."/>
            <person name="Park H.-J."/>
            <person name="Ramirez L."/>
            <person name="Alfaro M."/>
            <person name="Sun H."/>
            <person name="Tritt A."/>
            <person name="Yoshinaga Y."/>
            <person name="Zwiers L.-H."/>
            <person name="Turgeon B.G."/>
            <person name="Goodwin S.B."/>
            <person name="Spatafora J.W."/>
            <person name="Crous P.W."/>
            <person name="Grigoriev I.V."/>
        </authorList>
    </citation>
    <scope>NUCLEOTIDE SEQUENCE</scope>
    <source>
        <strain evidence="1 3">CBS 781.70</strain>
    </source>
</reference>
<protein>
    <submittedName>
        <fullName evidence="1 3">Uncharacterized protein</fullName>
    </submittedName>
</protein>
<reference evidence="3" key="2">
    <citation type="submission" date="2020-04" db="EMBL/GenBank/DDBJ databases">
        <authorList>
            <consortium name="NCBI Genome Project"/>
        </authorList>
    </citation>
    <scope>NUCLEOTIDE SEQUENCE</scope>
    <source>
        <strain evidence="3">CBS 781.70</strain>
    </source>
</reference>
<dbReference type="OrthoDB" id="3787959at2759"/>
<dbReference type="RefSeq" id="XP_033533703.1">
    <property type="nucleotide sequence ID" value="XM_033677666.1"/>
</dbReference>
<organism evidence="1">
    <name type="scientific">Eremomyces bilateralis CBS 781.70</name>
    <dbReference type="NCBI Taxonomy" id="1392243"/>
    <lineage>
        <taxon>Eukaryota</taxon>
        <taxon>Fungi</taxon>
        <taxon>Dikarya</taxon>
        <taxon>Ascomycota</taxon>
        <taxon>Pezizomycotina</taxon>
        <taxon>Dothideomycetes</taxon>
        <taxon>Dothideomycetes incertae sedis</taxon>
        <taxon>Eremomycetales</taxon>
        <taxon>Eremomycetaceae</taxon>
        <taxon>Eremomyces</taxon>
    </lineage>
</organism>
<sequence length="182" mass="20663">MVQARSLVRCLPCRCSSVSGGSPRERVFRNISLSKPLGDERLDLARTHCARRNPLLCQRLVPSRTKNRLVHEIHRVTKINVDVLYGRELSASCIAQRMSWAAHRTTTKVEDMAYLLMGLFGVNMPLLYGEGAKAFLQLQEEIMKTSRLSSTPCFLRNPPAAQFHHLGKTSLRLYISTKVHYI</sequence>
<evidence type="ECO:0000313" key="2">
    <source>
        <dbReference type="Proteomes" id="UP000504638"/>
    </source>
</evidence>
<dbReference type="PANTHER" id="PTHR10622">
    <property type="entry name" value="HET DOMAIN-CONTAINING PROTEIN"/>
    <property type="match status" value="1"/>
</dbReference>
<gene>
    <name evidence="1 3" type="ORF">P152DRAFT_44048</name>
</gene>
<reference evidence="3" key="3">
    <citation type="submission" date="2025-04" db="UniProtKB">
        <authorList>
            <consortium name="RefSeq"/>
        </authorList>
    </citation>
    <scope>IDENTIFICATION</scope>
    <source>
        <strain evidence="3">CBS 781.70</strain>
    </source>
</reference>
<dbReference type="GeneID" id="54418236"/>
<keyword evidence="2" id="KW-1185">Reference proteome</keyword>
<dbReference type="AlphaFoldDB" id="A0A6G1G259"/>
<accession>A0A6G1G259</accession>
<evidence type="ECO:0000313" key="3">
    <source>
        <dbReference type="RefSeq" id="XP_033533703.1"/>
    </source>
</evidence>